<dbReference type="InterPro" id="IPR036291">
    <property type="entry name" value="NAD(P)-bd_dom_sf"/>
</dbReference>
<dbReference type="InterPro" id="IPR000683">
    <property type="entry name" value="Gfo/Idh/MocA-like_OxRdtase_N"/>
</dbReference>
<dbReference type="Gene3D" id="3.30.360.10">
    <property type="entry name" value="Dihydrodipicolinate Reductase, domain 2"/>
    <property type="match status" value="1"/>
</dbReference>
<reference evidence="5" key="1">
    <citation type="journal article" date="2021" name="PeerJ">
        <title>Extensive microbial diversity within the chicken gut microbiome revealed by metagenomics and culture.</title>
        <authorList>
            <person name="Gilroy R."/>
            <person name="Ravi A."/>
            <person name="Getino M."/>
            <person name="Pursley I."/>
            <person name="Horton D.L."/>
            <person name="Alikhan N.F."/>
            <person name="Baker D."/>
            <person name="Gharbi K."/>
            <person name="Hall N."/>
            <person name="Watson M."/>
            <person name="Adriaenssens E.M."/>
            <person name="Foster-Nyarko E."/>
            <person name="Jarju S."/>
            <person name="Secka A."/>
            <person name="Antonio M."/>
            <person name="Oren A."/>
            <person name="Chaudhuri R.R."/>
            <person name="La Ragione R."/>
            <person name="Hildebrand F."/>
            <person name="Pallen M.J."/>
        </authorList>
    </citation>
    <scope>NUCLEOTIDE SEQUENCE</scope>
    <source>
        <strain evidence="5">ChiBcec1-1630</strain>
    </source>
</reference>
<dbReference type="Gene3D" id="3.40.50.720">
    <property type="entry name" value="NAD(P)-binding Rossmann-like Domain"/>
    <property type="match status" value="1"/>
</dbReference>
<dbReference type="InterPro" id="IPR050984">
    <property type="entry name" value="Gfo/Idh/MocA_domain"/>
</dbReference>
<dbReference type="PANTHER" id="PTHR22604:SF105">
    <property type="entry name" value="TRANS-1,2-DIHYDROBENZENE-1,2-DIOL DEHYDROGENASE"/>
    <property type="match status" value="1"/>
</dbReference>
<dbReference type="Proteomes" id="UP000823922">
    <property type="component" value="Unassembled WGS sequence"/>
</dbReference>
<dbReference type="AlphaFoldDB" id="A0A9D2QKC8"/>
<accession>A0A9D2QKC8</accession>
<dbReference type="GO" id="GO:0016491">
    <property type="term" value="F:oxidoreductase activity"/>
    <property type="evidence" value="ECO:0007669"/>
    <property type="project" value="UniProtKB-KW"/>
</dbReference>
<protein>
    <submittedName>
        <fullName evidence="5">Gfo/Idh/MocA family oxidoreductase</fullName>
    </submittedName>
</protein>
<evidence type="ECO:0000313" key="5">
    <source>
        <dbReference type="EMBL" id="HJC89086.1"/>
    </source>
</evidence>
<dbReference type="EMBL" id="DWVS01000357">
    <property type="protein sequence ID" value="HJC89086.1"/>
    <property type="molecule type" value="Genomic_DNA"/>
</dbReference>
<comment type="similarity">
    <text evidence="1">Belongs to the Gfo/Idh/MocA family.</text>
</comment>
<comment type="caution">
    <text evidence="5">The sequence shown here is derived from an EMBL/GenBank/DDBJ whole genome shotgun (WGS) entry which is preliminary data.</text>
</comment>
<keyword evidence="2" id="KW-0560">Oxidoreductase</keyword>
<gene>
    <name evidence="5" type="ORF">H9926_13865</name>
</gene>
<dbReference type="SUPFAM" id="SSF51735">
    <property type="entry name" value="NAD(P)-binding Rossmann-fold domains"/>
    <property type="match status" value="1"/>
</dbReference>
<feature type="domain" description="GFO/IDH/MocA-like oxidoreductase" evidence="4">
    <location>
        <begin position="130"/>
        <end position="235"/>
    </location>
</feature>
<reference evidence="5" key="2">
    <citation type="submission" date="2021-04" db="EMBL/GenBank/DDBJ databases">
        <authorList>
            <person name="Gilroy R."/>
        </authorList>
    </citation>
    <scope>NUCLEOTIDE SEQUENCE</scope>
    <source>
        <strain evidence="5">ChiBcec1-1630</strain>
    </source>
</reference>
<dbReference type="InterPro" id="IPR055170">
    <property type="entry name" value="GFO_IDH_MocA-like_dom"/>
</dbReference>
<dbReference type="PANTHER" id="PTHR22604">
    <property type="entry name" value="OXIDOREDUCTASES"/>
    <property type="match status" value="1"/>
</dbReference>
<evidence type="ECO:0000256" key="2">
    <source>
        <dbReference type="ARBA" id="ARBA00023002"/>
    </source>
</evidence>
<proteinExistence type="inferred from homology"/>
<dbReference type="GO" id="GO:0000166">
    <property type="term" value="F:nucleotide binding"/>
    <property type="evidence" value="ECO:0007669"/>
    <property type="project" value="InterPro"/>
</dbReference>
<evidence type="ECO:0000259" key="4">
    <source>
        <dbReference type="Pfam" id="PF22725"/>
    </source>
</evidence>
<dbReference type="SUPFAM" id="SSF55347">
    <property type="entry name" value="Glyceraldehyde-3-phosphate dehydrogenase-like, C-terminal domain"/>
    <property type="match status" value="1"/>
</dbReference>
<feature type="domain" description="Gfo/Idh/MocA-like oxidoreductase N-terminal" evidence="3">
    <location>
        <begin position="5"/>
        <end position="119"/>
    </location>
</feature>
<sequence length="319" mass="36036">MKNYRWVTIGCGDIAHQFAQAMRQEGRTLYGVANRTYEKAAAFAEEYGIPRVYERISDVFTDENVDIVYIATPHNTHSGYINEALRHGKHVLCEKAITLDIGELKEAQALAEERGLVLAEAMTIYHMPLYKRLREIAEGGALGKLCMIQMNFGSFKEYDMTNRFFNPDLAGGALWDIGVYALSFIRWFMSCCPDRIASQVKYAPSGVDEQVGILLMNGADEMATAALTLHAKQPKRGMAAFEKGFLEIQEYPRADRAVITFTEDGRRETVELGSSTDALRYEIRDMEASVSGSADEMHLDYSRDVSWMMTEIRKIWESA</sequence>
<name>A0A9D2QKC8_9FIRM</name>
<dbReference type="Pfam" id="PF01408">
    <property type="entry name" value="GFO_IDH_MocA"/>
    <property type="match status" value="1"/>
</dbReference>
<evidence type="ECO:0000313" key="6">
    <source>
        <dbReference type="Proteomes" id="UP000823922"/>
    </source>
</evidence>
<dbReference type="Pfam" id="PF22725">
    <property type="entry name" value="GFO_IDH_MocA_C3"/>
    <property type="match status" value="1"/>
</dbReference>
<evidence type="ECO:0000256" key="1">
    <source>
        <dbReference type="ARBA" id="ARBA00010928"/>
    </source>
</evidence>
<organism evidence="5 6">
    <name type="scientific">Candidatus Eisenbergiella intestinigallinarum</name>
    <dbReference type="NCBI Taxonomy" id="2838549"/>
    <lineage>
        <taxon>Bacteria</taxon>
        <taxon>Bacillati</taxon>
        <taxon>Bacillota</taxon>
        <taxon>Clostridia</taxon>
        <taxon>Lachnospirales</taxon>
        <taxon>Lachnospiraceae</taxon>
        <taxon>Eisenbergiella</taxon>
    </lineage>
</organism>
<evidence type="ECO:0000259" key="3">
    <source>
        <dbReference type="Pfam" id="PF01408"/>
    </source>
</evidence>